<dbReference type="Pfam" id="PF13407">
    <property type="entry name" value="Peripla_BP_4"/>
    <property type="match status" value="1"/>
</dbReference>
<evidence type="ECO:0000256" key="2">
    <source>
        <dbReference type="ARBA" id="ARBA00007639"/>
    </source>
</evidence>
<protein>
    <submittedName>
        <fullName evidence="5">Sugar ABC transporter substrate-binding protein</fullName>
    </submittedName>
</protein>
<keyword evidence="6" id="KW-1185">Reference proteome</keyword>
<evidence type="ECO:0000259" key="4">
    <source>
        <dbReference type="Pfam" id="PF13407"/>
    </source>
</evidence>
<evidence type="ECO:0000313" key="5">
    <source>
        <dbReference type="EMBL" id="MFC1442250.1"/>
    </source>
</evidence>
<dbReference type="SUPFAM" id="SSF53822">
    <property type="entry name" value="Periplasmic binding protein-like I"/>
    <property type="match status" value="1"/>
</dbReference>
<gene>
    <name evidence="5" type="ORF">ABUW04_28755</name>
</gene>
<dbReference type="InterPro" id="IPR028082">
    <property type="entry name" value="Peripla_BP_I"/>
</dbReference>
<comment type="similarity">
    <text evidence="2">Belongs to the bacterial solute-binding protein 2 family.</text>
</comment>
<accession>A0ABV6XVH5</accession>
<evidence type="ECO:0000256" key="3">
    <source>
        <dbReference type="ARBA" id="ARBA00022729"/>
    </source>
</evidence>
<dbReference type="CDD" id="cd01536">
    <property type="entry name" value="PBP1_ABC_sugar_binding-like"/>
    <property type="match status" value="1"/>
</dbReference>
<feature type="domain" description="Periplasmic binding protein" evidence="4">
    <location>
        <begin position="58"/>
        <end position="308"/>
    </location>
</feature>
<dbReference type="Gene3D" id="3.40.50.2300">
    <property type="match status" value="2"/>
</dbReference>
<proteinExistence type="inferred from homology"/>
<keyword evidence="3" id="KW-0732">Signal</keyword>
<comment type="subcellular location">
    <subcellularLocation>
        <location evidence="1">Cell envelope</location>
    </subcellularLocation>
</comment>
<dbReference type="PANTHER" id="PTHR46847:SF1">
    <property type="entry name" value="D-ALLOSE-BINDING PERIPLASMIC PROTEIN-RELATED"/>
    <property type="match status" value="1"/>
</dbReference>
<dbReference type="RefSeq" id="WP_380567267.1">
    <property type="nucleotide sequence ID" value="NZ_JBEUKS010000011.1"/>
</dbReference>
<name>A0ABV6XVH5_9ACTN</name>
<sequence length="340" mass="34620">MHAHSLVRYTAAVAGSVLLLAGCGSSTGSTTAAGGSSGSGGSGAKGTIGVSFDLLNAIRQAEKSAIEKAASSAGYKVVFDVADSDPQKQSSQIQDLIQTRRVSALIVIAQDGQQIASSVSLAKAHKVPFVAIDRAVADQKDITFQITGDPVADGRASAAEFVDAAKSKPLKVLELVGALTDQNAIGRRDGFNQGLNGVADATVVSQVPTDWDPTQALDGASNALQKNPDINAIFIPSDFLLPSVQSALKSAGRLVPVGDPKHVFLVTIDGDQNGCKAMKDKTLDADIATPVDDFGRQAVSAIAAAQAGHAVSPASVQTKGLTLDQAGFAATSAQVWGCAA</sequence>
<dbReference type="PANTHER" id="PTHR46847">
    <property type="entry name" value="D-ALLOSE-BINDING PERIPLASMIC PROTEIN-RELATED"/>
    <property type="match status" value="1"/>
</dbReference>
<organism evidence="5 6">
    <name type="scientific">Streptacidiphilus jeojiensis</name>
    <dbReference type="NCBI Taxonomy" id="3229225"/>
    <lineage>
        <taxon>Bacteria</taxon>
        <taxon>Bacillati</taxon>
        <taxon>Actinomycetota</taxon>
        <taxon>Actinomycetes</taxon>
        <taxon>Kitasatosporales</taxon>
        <taxon>Streptomycetaceae</taxon>
        <taxon>Streptacidiphilus</taxon>
    </lineage>
</organism>
<dbReference type="InterPro" id="IPR025997">
    <property type="entry name" value="SBP_2_dom"/>
</dbReference>
<reference evidence="5 6" key="1">
    <citation type="submission" date="2024-06" db="EMBL/GenBank/DDBJ databases">
        <authorList>
            <person name="Lee S.D."/>
        </authorList>
    </citation>
    <scope>NUCLEOTIDE SEQUENCE [LARGE SCALE GENOMIC DNA]</scope>
    <source>
        <strain evidence="5 6">N1-10</strain>
    </source>
</reference>
<dbReference type="EMBL" id="JBEUKS010000011">
    <property type="protein sequence ID" value="MFC1442250.1"/>
    <property type="molecule type" value="Genomic_DNA"/>
</dbReference>
<comment type="caution">
    <text evidence="5">The sequence shown here is derived from an EMBL/GenBank/DDBJ whole genome shotgun (WGS) entry which is preliminary data.</text>
</comment>
<evidence type="ECO:0000256" key="1">
    <source>
        <dbReference type="ARBA" id="ARBA00004196"/>
    </source>
</evidence>
<dbReference type="Proteomes" id="UP001592581">
    <property type="component" value="Unassembled WGS sequence"/>
</dbReference>
<evidence type="ECO:0000313" key="6">
    <source>
        <dbReference type="Proteomes" id="UP001592581"/>
    </source>
</evidence>